<evidence type="ECO:0000313" key="3">
    <source>
        <dbReference type="EMBL" id="CZR49741.1"/>
    </source>
</evidence>
<feature type="compositionally biased region" description="Polar residues" evidence="1">
    <location>
        <begin position="193"/>
        <end position="224"/>
    </location>
</feature>
<evidence type="ECO:0000313" key="4">
    <source>
        <dbReference type="Proteomes" id="UP000183971"/>
    </source>
</evidence>
<dbReference type="SMART" id="SM00355">
    <property type="entry name" value="ZnF_C2H2"/>
    <property type="match status" value="3"/>
</dbReference>
<dbReference type="AlphaFoldDB" id="A0A1L7WAU3"/>
<dbReference type="GeneID" id="42059639"/>
<feature type="region of interest" description="Disordered" evidence="1">
    <location>
        <begin position="350"/>
        <end position="382"/>
    </location>
</feature>
<feature type="compositionally biased region" description="Polar residues" evidence="1">
    <location>
        <begin position="241"/>
        <end position="252"/>
    </location>
</feature>
<organism evidence="3 4">
    <name type="scientific">Fusarium proliferatum (strain ET1)</name>
    <name type="common">Orchid endophyte fungus</name>
    <dbReference type="NCBI Taxonomy" id="1227346"/>
    <lineage>
        <taxon>Eukaryota</taxon>
        <taxon>Fungi</taxon>
        <taxon>Dikarya</taxon>
        <taxon>Ascomycota</taxon>
        <taxon>Pezizomycotina</taxon>
        <taxon>Sordariomycetes</taxon>
        <taxon>Hypocreomycetidae</taxon>
        <taxon>Hypocreales</taxon>
        <taxon>Nectriaceae</taxon>
        <taxon>Fusarium</taxon>
        <taxon>Fusarium fujikuroi species complex</taxon>
    </lineage>
</organism>
<keyword evidence="4" id="KW-1185">Reference proteome</keyword>
<reference evidence="4" key="1">
    <citation type="journal article" date="2016" name="Genome Biol. Evol.">
        <title>Comparative 'omics' of the Fusarium fujikuroi species complex highlights differences in genetic potential and metabolite synthesis.</title>
        <authorList>
            <person name="Niehaus E.-M."/>
            <person name="Muensterkoetter M."/>
            <person name="Proctor R.H."/>
            <person name="Brown D.W."/>
            <person name="Sharon A."/>
            <person name="Idan Y."/>
            <person name="Oren-Young L."/>
            <person name="Sieber C.M."/>
            <person name="Novak O."/>
            <person name="Pencik A."/>
            <person name="Tarkowska D."/>
            <person name="Hromadova K."/>
            <person name="Freeman S."/>
            <person name="Maymon M."/>
            <person name="Elazar M."/>
            <person name="Youssef S.A."/>
            <person name="El-Shabrawy E.S.M."/>
            <person name="Shalaby A.B.A."/>
            <person name="Houterman P."/>
            <person name="Brock N.L."/>
            <person name="Burkhardt I."/>
            <person name="Tsavkelova E.A."/>
            <person name="Dickschat J.S."/>
            <person name="Galuszka P."/>
            <person name="Gueldener U."/>
            <person name="Tudzynski B."/>
        </authorList>
    </citation>
    <scope>NUCLEOTIDE SEQUENCE [LARGE SCALE GENOMIC DNA]</scope>
    <source>
        <strain evidence="4">ET1</strain>
    </source>
</reference>
<proteinExistence type="predicted"/>
<feature type="region of interest" description="Disordered" evidence="1">
    <location>
        <begin position="193"/>
        <end position="252"/>
    </location>
</feature>
<dbReference type="GO" id="GO:0006357">
    <property type="term" value="P:regulation of transcription by RNA polymerase II"/>
    <property type="evidence" value="ECO:0007669"/>
    <property type="project" value="TreeGrafter"/>
</dbReference>
<evidence type="ECO:0000259" key="2">
    <source>
        <dbReference type="SMART" id="SM00355"/>
    </source>
</evidence>
<feature type="region of interest" description="Disordered" evidence="1">
    <location>
        <begin position="1"/>
        <end position="22"/>
    </location>
</feature>
<dbReference type="GO" id="GO:0005634">
    <property type="term" value="C:nucleus"/>
    <property type="evidence" value="ECO:0007669"/>
    <property type="project" value="TreeGrafter"/>
</dbReference>
<dbReference type="Gene3D" id="3.30.160.60">
    <property type="entry name" value="Classic Zinc Finger"/>
    <property type="match status" value="1"/>
</dbReference>
<dbReference type="EMBL" id="FJOF01000018">
    <property type="protein sequence ID" value="CZR49741.1"/>
    <property type="molecule type" value="Genomic_DNA"/>
</dbReference>
<evidence type="ECO:0000256" key="1">
    <source>
        <dbReference type="SAM" id="MobiDB-lite"/>
    </source>
</evidence>
<dbReference type="PANTHER" id="PTHR46179">
    <property type="entry name" value="ZINC FINGER PROTEIN"/>
    <property type="match status" value="1"/>
</dbReference>
<feature type="compositionally biased region" description="Basic residues" evidence="1">
    <location>
        <begin position="373"/>
        <end position="382"/>
    </location>
</feature>
<accession>A0A1L7WAU3</accession>
<name>A0A1L7WAU3_FUSPR</name>
<gene>
    <name evidence="3" type="ORF">FPRO_14782</name>
</gene>
<dbReference type="VEuPathDB" id="FungiDB:FPRO_14782"/>
<dbReference type="SUPFAM" id="SSF57667">
    <property type="entry name" value="beta-beta-alpha zinc fingers"/>
    <property type="match status" value="1"/>
</dbReference>
<dbReference type="InterPro" id="IPR036236">
    <property type="entry name" value="Znf_C2H2_sf"/>
</dbReference>
<dbReference type="InterPro" id="IPR013087">
    <property type="entry name" value="Znf_C2H2_type"/>
</dbReference>
<feature type="compositionally biased region" description="Low complexity" evidence="1">
    <location>
        <begin position="225"/>
        <end position="240"/>
    </location>
</feature>
<feature type="domain" description="C2H2-type" evidence="2">
    <location>
        <begin position="259"/>
        <end position="282"/>
    </location>
</feature>
<protein>
    <recommendedName>
        <fullName evidence="2">C2H2-type domain-containing protein</fullName>
    </recommendedName>
</protein>
<comment type="caution">
    <text evidence="3">The sequence shown here is derived from an EMBL/GenBank/DDBJ whole genome shotgun (WGS) entry which is preliminary data.</text>
</comment>
<feature type="domain" description="C2H2-type" evidence="2">
    <location>
        <begin position="290"/>
        <end position="319"/>
    </location>
</feature>
<feature type="compositionally biased region" description="Basic and acidic residues" evidence="1">
    <location>
        <begin position="350"/>
        <end position="360"/>
    </location>
</feature>
<dbReference type="InterPro" id="IPR051061">
    <property type="entry name" value="Zinc_finger_trans_reg"/>
</dbReference>
<dbReference type="PANTHER" id="PTHR46179:SF19">
    <property type="entry name" value="C2H2 FINGER DOMAIN TRANSCRIPTION FACTOR (EUROFUNG)-RELATED"/>
    <property type="match status" value="1"/>
</dbReference>
<feature type="domain" description="C2H2-type" evidence="2">
    <location>
        <begin position="324"/>
        <end position="349"/>
    </location>
</feature>
<sequence length="382" mass="42019">MNLPNPKLTPVPLDLNNGTNTETSKTAYEIVPCGEDSLDQAPRRERTADDNLMDCFLLRSLSADTLRAASTTKTPLSLAASVRNATSDSSITNVQLSVRDVSTIRGMFAPRYRYDNRGSLSLPSSDKLFHKVDTTADTSENTPPSQSLPSFRSTFGEFDKLFLTRLSDQDPHHSPLGDYRTLPTLSPHTATCASTPSYPVNTSYPSDPTEHSSSNAGETPSTNYSISTPERSASISSSSIPDHTSNDGVGNPQPLSGSYTCTVTGCNTAPFQTQYLLNSHMNLQSSIRPHYCPVKGCPKSEGGKGFKRMNELIRHGLVHDSPLYVCPFCPDRKHKYPRPDNLQRHVRAHHIDKDKDDPQLRDVLAQRPNGPNRGRRRRGPPA</sequence>
<dbReference type="Proteomes" id="UP000183971">
    <property type="component" value="Unassembled WGS sequence"/>
</dbReference>
<dbReference type="RefSeq" id="XP_031090239.1">
    <property type="nucleotide sequence ID" value="XM_031225040.1"/>
</dbReference>